<dbReference type="PANTHER" id="PTHR43297">
    <property type="entry name" value="OLIGOPEPTIDE TRANSPORT ATP-BINDING PROTEIN APPD"/>
    <property type="match status" value="1"/>
</dbReference>
<organism evidence="9 10">
    <name type="scientific">Sulfitobacter delicatus</name>
    <dbReference type="NCBI Taxonomy" id="218672"/>
    <lineage>
        <taxon>Bacteria</taxon>
        <taxon>Pseudomonadati</taxon>
        <taxon>Pseudomonadota</taxon>
        <taxon>Alphaproteobacteria</taxon>
        <taxon>Rhodobacterales</taxon>
        <taxon>Roseobacteraceae</taxon>
        <taxon>Sulfitobacter</taxon>
    </lineage>
</organism>
<dbReference type="GO" id="GO:0016887">
    <property type="term" value="F:ATP hydrolysis activity"/>
    <property type="evidence" value="ECO:0007669"/>
    <property type="project" value="InterPro"/>
</dbReference>
<dbReference type="SMART" id="SM00382">
    <property type="entry name" value="AAA"/>
    <property type="match status" value="1"/>
</dbReference>
<dbReference type="Proteomes" id="UP000199399">
    <property type="component" value="Unassembled WGS sequence"/>
</dbReference>
<dbReference type="STRING" id="218672.SAMN04489759_106123"/>
<evidence type="ECO:0000256" key="5">
    <source>
        <dbReference type="ARBA" id="ARBA00022741"/>
    </source>
</evidence>
<dbReference type="GO" id="GO:0005524">
    <property type="term" value="F:ATP binding"/>
    <property type="evidence" value="ECO:0007669"/>
    <property type="project" value="UniProtKB-KW"/>
</dbReference>
<gene>
    <name evidence="9" type="ORF">SAMN04489759_106123</name>
</gene>
<keyword evidence="10" id="KW-1185">Reference proteome</keyword>
<keyword evidence="6 9" id="KW-0067">ATP-binding</keyword>
<proteinExistence type="inferred from homology"/>
<feature type="domain" description="ABC transporter" evidence="8">
    <location>
        <begin position="5"/>
        <end position="255"/>
    </location>
</feature>
<evidence type="ECO:0000256" key="2">
    <source>
        <dbReference type="ARBA" id="ARBA00005417"/>
    </source>
</evidence>
<dbReference type="GO" id="GO:0055085">
    <property type="term" value="P:transmembrane transport"/>
    <property type="evidence" value="ECO:0007669"/>
    <property type="project" value="UniProtKB-ARBA"/>
</dbReference>
<dbReference type="InterPro" id="IPR027417">
    <property type="entry name" value="P-loop_NTPase"/>
</dbReference>
<dbReference type="Gene3D" id="3.40.50.300">
    <property type="entry name" value="P-loop containing nucleotide triphosphate hydrolases"/>
    <property type="match status" value="1"/>
</dbReference>
<evidence type="ECO:0000256" key="6">
    <source>
        <dbReference type="ARBA" id="ARBA00022840"/>
    </source>
</evidence>
<dbReference type="InterPro" id="IPR017871">
    <property type="entry name" value="ABC_transporter-like_CS"/>
</dbReference>
<dbReference type="NCBIfam" id="TIGR01727">
    <property type="entry name" value="oligo_HPY"/>
    <property type="match status" value="1"/>
</dbReference>
<dbReference type="AlphaFoldDB" id="A0A1G7T7Z0"/>
<dbReference type="PANTHER" id="PTHR43297:SF2">
    <property type="entry name" value="DIPEPTIDE TRANSPORT ATP-BINDING PROTEIN DPPD"/>
    <property type="match status" value="1"/>
</dbReference>
<dbReference type="SUPFAM" id="SSF52540">
    <property type="entry name" value="P-loop containing nucleoside triphosphate hydrolases"/>
    <property type="match status" value="1"/>
</dbReference>
<evidence type="ECO:0000256" key="1">
    <source>
        <dbReference type="ARBA" id="ARBA00004417"/>
    </source>
</evidence>
<accession>A0A1G7T7Z0</accession>
<evidence type="ECO:0000256" key="3">
    <source>
        <dbReference type="ARBA" id="ARBA00022448"/>
    </source>
</evidence>
<dbReference type="PROSITE" id="PS50893">
    <property type="entry name" value="ABC_TRANSPORTER_2"/>
    <property type="match status" value="1"/>
</dbReference>
<evidence type="ECO:0000259" key="8">
    <source>
        <dbReference type="PROSITE" id="PS50893"/>
    </source>
</evidence>
<comment type="similarity">
    <text evidence="2">Belongs to the ABC transporter superfamily.</text>
</comment>
<keyword evidence="3" id="KW-0813">Transport</keyword>
<dbReference type="InterPro" id="IPR050388">
    <property type="entry name" value="ABC_Ni/Peptide_Import"/>
</dbReference>
<evidence type="ECO:0000313" key="10">
    <source>
        <dbReference type="Proteomes" id="UP000199399"/>
    </source>
</evidence>
<name>A0A1G7T7Z0_9RHOB</name>
<dbReference type="InterPro" id="IPR013563">
    <property type="entry name" value="Oligopep_ABC_C"/>
</dbReference>
<protein>
    <submittedName>
        <fullName evidence="9">Peptide/nickel transport system ATP-binding protein</fullName>
    </submittedName>
</protein>
<dbReference type="OrthoDB" id="9782308at2"/>
<comment type="subcellular location">
    <subcellularLocation>
        <location evidence="1">Cell inner membrane</location>
        <topology evidence="1">Peripheral membrane protein</topology>
    </subcellularLocation>
</comment>
<dbReference type="InterPro" id="IPR003439">
    <property type="entry name" value="ABC_transporter-like_ATP-bd"/>
</dbReference>
<dbReference type="GO" id="GO:0005886">
    <property type="term" value="C:plasma membrane"/>
    <property type="evidence" value="ECO:0007669"/>
    <property type="project" value="UniProtKB-SubCell"/>
</dbReference>
<dbReference type="Pfam" id="PF00005">
    <property type="entry name" value="ABC_tran"/>
    <property type="match status" value="1"/>
</dbReference>
<keyword evidence="4" id="KW-1003">Cell membrane</keyword>
<keyword evidence="7" id="KW-0472">Membrane</keyword>
<keyword evidence="5" id="KW-0547">Nucleotide-binding</keyword>
<dbReference type="GO" id="GO:0015833">
    <property type="term" value="P:peptide transport"/>
    <property type="evidence" value="ECO:0007669"/>
    <property type="project" value="InterPro"/>
</dbReference>
<evidence type="ECO:0000256" key="7">
    <source>
        <dbReference type="ARBA" id="ARBA00023136"/>
    </source>
</evidence>
<dbReference type="EMBL" id="FNBP01000006">
    <property type="protein sequence ID" value="SDG31477.1"/>
    <property type="molecule type" value="Genomic_DNA"/>
</dbReference>
<dbReference type="Pfam" id="PF08352">
    <property type="entry name" value="oligo_HPY"/>
    <property type="match status" value="1"/>
</dbReference>
<sequence length="321" mass="34121">MSAALEVRGLTTQFSTRKGAVTAVNDVSFLVQPGRILGLVGESGSGKSVTGFSIMGLIDEPGKITAGQVMVQGTDMRGMSLEEQRKMRGRAVSMVFQDPMMTLNPVLRVGDQMAMAVRVHDKVSKAAAWDRAREALEIVGIPAAVERLQAYPHQLSGGMRQRVAIATALLHRPAVIIADEPTTALDVSIQGQILAEVRRLADETGTAIVWVTHDLAVVSSLADDIAVMYAGRIVESGTAAEVIANPRHPYTRGLIDSVPGLHEPGQDLPQIPGSTPQLANLPSGCPFRPRCPRATDICATIPPNTGTEAHAVLCHHPLEAT</sequence>
<dbReference type="CDD" id="cd03257">
    <property type="entry name" value="ABC_NikE_OppD_transporters"/>
    <property type="match status" value="1"/>
</dbReference>
<evidence type="ECO:0000313" key="9">
    <source>
        <dbReference type="EMBL" id="SDG31477.1"/>
    </source>
</evidence>
<dbReference type="InterPro" id="IPR003593">
    <property type="entry name" value="AAA+_ATPase"/>
</dbReference>
<dbReference type="PROSITE" id="PS00211">
    <property type="entry name" value="ABC_TRANSPORTER_1"/>
    <property type="match status" value="1"/>
</dbReference>
<dbReference type="FunFam" id="3.40.50.300:FF:000016">
    <property type="entry name" value="Oligopeptide ABC transporter ATP-binding component"/>
    <property type="match status" value="1"/>
</dbReference>
<reference evidence="10" key="1">
    <citation type="submission" date="2016-10" db="EMBL/GenBank/DDBJ databases">
        <authorList>
            <person name="Varghese N."/>
            <person name="Submissions S."/>
        </authorList>
    </citation>
    <scope>NUCLEOTIDE SEQUENCE [LARGE SCALE GENOMIC DNA]</scope>
    <source>
        <strain evidence="10">DSM 16477</strain>
    </source>
</reference>
<dbReference type="RefSeq" id="WP_093742626.1">
    <property type="nucleotide sequence ID" value="NZ_FNBP01000006.1"/>
</dbReference>
<evidence type="ECO:0000256" key="4">
    <source>
        <dbReference type="ARBA" id="ARBA00022475"/>
    </source>
</evidence>